<accession>A0ABS3JAF6</accession>
<dbReference type="RefSeq" id="WP_207326912.1">
    <property type="nucleotide sequence ID" value="NZ_JAFMYW010000001.1"/>
</dbReference>
<sequence>MRKSQLCAELSATEKPITYNTMRDWFKRAGLYDQIPDLNRRRILTPKEVELIRSRLN</sequence>
<reference evidence="1 2" key="1">
    <citation type="submission" date="2021-03" db="EMBL/GenBank/DDBJ databases">
        <title>Fibrella sp. HMF5405 genome sequencing and assembly.</title>
        <authorList>
            <person name="Kang H."/>
            <person name="Kim H."/>
            <person name="Bae S."/>
            <person name="Joh K."/>
        </authorList>
    </citation>
    <scope>NUCLEOTIDE SEQUENCE [LARGE SCALE GENOMIC DNA]</scope>
    <source>
        <strain evidence="1 2">HMF5405</strain>
    </source>
</reference>
<evidence type="ECO:0000313" key="2">
    <source>
        <dbReference type="Proteomes" id="UP000664628"/>
    </source>
</evidence>
<evidence type="ECO:0008006" key="3">
    <source>
        <dbReference type="Google" id="ProtNLM"/>
    </source>
</evidence>
<dbReference type="EMBL" id="JAFMYW010000001">
    <property type="protein sequence ID" value="MBO0946985.1"/>
    <property type="molecule type" value="Genomic_DNA"/>
</dbReference>
<proteinExistence type="predicted"/>
<comment type="caution">
    <text evidence="1">The sequence shown here is derived from an EMBL/GenBank/DDBJ whole genome shotgun (WGS) entry which is preliminary data.</text>
</comment>
<evidence type="ECO:0000313" key="1">
    <source>
        <dbReference type="EMBL" id="MBO0946985.1"/>
    </source>
</evidence>
<keyword evidence="2" id="KW-1185">Reference proteome</keyword>
<organism evidence="1 2">
    <name type="scientific">Fibrella forsythiae</name>
    <dbReference type="NCBI Taxonomy" id="2817061"/>
    <lineage>
        <taxon>Bacteria</taxon>
        <taxon>Pseudomonadati</taxon>
        <taxon>Bacteroidota</taxon>
        <taxon>Cytophagia</taxon>
        <taxon>Cytophagales</taxon>
        <taxon>Spirosomataceae</taxon>
        <taxon>Fibrella</taxon>
    </lineage>
</organism>
<gene>
    <name evidence="1" type="ORF">J2I46_00210</name>
</gene>
<dbReference type="Proteomes" id="UP000664628">
    <property type="component" value="Unassembled WGS sequence"/>
</dbReference>
<protein>
    <recommendedName>
        <fullName evidence="3">Transposase</fullName>
    </recommendedName>
</protein>
<name>A0ABS3JAF6_9BACT</name>